<gene>
    <name evidence="2" type="ORF">SMALB_3553</name>
</gene>
<protein>
    <submittedName>
        <fullName evidence="2">Alpha,alpha-trehalase</fullName>
    </submittedName>
</protein>
<dbReference type="AlphaFoldDB" id="A0A7X5X2P2"/>
<accession>A0A7X5X2P2</accession>
<evidence type="ECO:0000256" key="1">
    <source>
        <dbReference type="SAM" id="MobiDB-lite"/>
    </source>
</evidence>
<dbReference type="EMBL" id="JAALLH010000001">
    <property type="protein sequence ID" value="NIY65551.1"/>
    <property type="molecule type" value="Genomic_DNA"/>
</dbReference>
<proteinExistence type="predicted"/>
<evidence type="ECO:0000313" key="3">
    <source>
        <dbReference type="Proteomes" id="UP000536624"/>
    </source>
</evidence>
<sequence length="168" mass="19187">MGEMRDTTVGAEFGEILKVIYLLGLSREEHAQRAEEPEARPTVQDVLAVADRFHQQHPDLAQKEDADRRRGKESPERVERMLQTSVPRRADQEEVGVLARAAVKCRTSLNEGTLGKWPVLAEDQEGKLRTTWCMRQLLDVLEKSIGDLSRRVDIQRQQVERERAETAS</sequence>
<comment type="caution">
    <text evidence="2">The sequence shown here is derived from an EMBL/GenBank/DDBJ whole genome shotgun (WGS) entry which is preliminary data.</text>
</comment>
<feature type="compositionally biased region" description="Basic and acidic residues" evidence="1">
    <location>
        <begin position="55"/>
        <end position="80"/>
    </location>
</feature>
<name>A0A7X5X2P2_STRMQ</name>
<organism evidence="2 3">
    <name type="scientific">Streptomyces malaysiensis</name>
    <dbReference type="NCBI Taxonomy" id="92644"/>
    <lineage>
        <taxon>Bacteria</taxon>
        <taxon>Bacillati</taxon>
        <taxon>Actinomycetota</taxon>
        <taxon>Actinomycetes</taxon>
        <taxon>Kitasatosporales</taxon>
        <taxon>Streptomycetaceae</taxon>
        <taxon>Streptomyces</taxon>
        <taxon>Streptomyces violaceusniger group</taxon>
    </lineage>
</organism>
<evidence type="ECO:0000313" key="2">
    <source>
        <dbReference type="EMBL" id="NIY65551.1"/>
    </source>
</evidence>
<dbReference type="Proteomes" id="UP000536624">
    <property type="component" value="Unassembled WGS sequence"/>
</dbReference>
<feature type="region of interest" description="Disordered" evidence="1">
    <location>
        <begin position="55"/>
        <end position="86"/>
    </location>
</feature>
<reference evidence="2 3" key="1">
    <citation type="submission" date="2020-02" db="EMBL/GenBank/DDBJ databases">
        <title>Streptomyces malaysiensis DSM14702 (JHCC583434, PFL_A843) Genome sequencing and assembly.</title>
        <authorList>
            <person name="Samborskyy M."/>
        </authorList>
    </citation>
    <scope>NUCLEOTIDE SEQUENCE [LARGE SCALE GENOMIC DNA]</scope>
    <source>
        <strain evidence="2 3">DSM 14702</strain>
    </source>
</reference>